<reference evidence="1" key="1">
    <citation type="journal article" date="2023" name="IScience">
        <title>Live-bearing cockroach genome reveals convergent evolutionary mechanisms linked to viviparity in insects and beyond.</title>
        <authorList>
            <person name="Fouks B."/>
            <person name="Harrison M.C."/>
            <person name="Mikhailova A.A."/>
            <person name="Marchal E."/>
            <person name="English S."/>
            <person name="Carruthers M."/>
            <person name="Jennings E.C."/>
            <person name="Chiamaka E.L."/>
            <person name="Frigard R.A."/>
            <person name="Pippel M."/>
            <person name="Attardo G.M."/>
            <person name="Benoit J.B."/>
            <person name="Bornberg-Bauer E."/>
            <person name="Tobe S.S."/>
        </authorList>
    </citation>
    <scope>NUCLEOTIDE SEQUENCE</scope>
    <source>
        <strain evidence="1">Stay&amp;Tobe</strain>
    </source>
</reference>
<proteinExistence type="predicted"/>
<accession>A0AAD7ZID9</accession>
<organism evidence="1 2">
    <name type="scientific">Diploptera punctata</name>
    <name type="common">Pacific beetle cockroach</name>
    <dbReference type="NCBI Taxonomy" id="6984"/>
    <lineage>
        <taxon>Eukaryota</taxon>
        <taxon>Metazoa</taxon>
        <taxon>Ecdysozoa</taxon>
        <taxon>Arthropoda</taxon>
        <taxon>Hexapoda</taxon>
        <taxon>Insecta</taxon>
        <taxon>Pterygota</taxon>
        <taxon>Neoptera</taxon>
        <taxon>Polyneoptera</taxon>
        <taxon>Dictyoptera</taxon>
        <taxon>Blattodea</taxon>
        <taxon>Blaberoidea</taxon>
        <taxon>Blaberidae</taxon>
        <taxon>Diplopterinae</taxon>
        <taxon>Diploptera</taxon>
    </lineage>
</organism>
<protein>
    <submittedName>
        <fullName evidence="1">Uncharacterized protein</fullName>
    </submittedName>
</protein>
<keyword evidence="2" id="KW-1185">Reference proteome</keyword>
<dbReference type="Proteomes" id="UP001233999">
    <property type="component" value="Unassembled WGS sequence"/>
</dbReference>
<gene>
    <name evidence="1" type="ORF">L9F63_023920</name>
</gene>
<reference evidence="1" key="2">
    <citation type="submission" date="2023-05" db="EMBL/GenBank/DDBJ databases">
        <authorList>
            <person name="Fouks B."/>
        </authorList>
    </citation>
    <scope>NUCLEOTIDE SEQUENCE</scope>
    <source>
        <strain evidence="1">Stay&amp;Tobe</strain>
        <tissue evidence="1">Testes</tissue>
    </source>
</reference>
<comment type="caution">
    <text evidence="1">The sequence shown here is derived from an EMBL/GenBank/DDBJ whole genome shotgun (WGS) entry which is preliminary data.</text>
</comment>
<name>A0AAD7ZID9_DIPPU</name>
<sequence>IRLYSDVKHGLHPSPYPHLKSFQSLFPHSVVMSKSLHTYNATLHTKRFPSLFRNSFAKVHIATDGTTQDMLV</sequence>
<evidence type="ECO:0000313" key="2">
    <source>
        <dbReference type="Proteomes" id="UP001233999"/>
    </source>
</evidence>
<evidence type="ECO:0000313" key="1">
    <source>
        <dbReference type="EMBL" id="KAJ9580905.1"/>
    </source>
</evidence>
<feature type="non-terminal residue" evidence="1">
    <location>
        <position position="72"/>
    </location>
</feature>
<feature type="non-terminal residue" evidence="1">
    <location>
        <position position="1"/>
    </location>
</feature>
<dbReference type="EMBL" id="JASPKZ010008103">
    <property type="protein sequence ID" value="KAJ9580905.1"/>
    <property type="molecule type" value="Genomic_DNA"/>
</dbReference>
<dbReference type="AlphaFoldDB" id="A0AAD7ZID9"/>